<dbReference type="Pfam" id="PF00245">
    <property type="entry name" value="Alk_phosphatase"/>
    <property type="match status" value="1"/>
</dbReference>
<gene>
    <name evidence="2" type="ORF">VB620_18450</name>
</gene>
<dbReference type="SUPFAM" id="SSF53649">
    <property type="entry name" value="Alkaline phosphatase-like"/>
    <property type="match status" value="1"/>
</dbReference>
<name>A0ABU5UID0_9CYAN</name>
<dbReference type="GO" id="GO:0004035">
    <property type="term" value="F:alkaline phosphatase activity"/>
    <property type="evidence" value="ECO:0007669"/>
    <property type="project" value="UniProtKB-EC"/>
</dbReference>
<dbReference type="Pfam" id="PF00353">
    <property type="entry name" value="HemolysinCabind"/>
    <property type="match status" value="4"/>
</dbReference>
<dbReference type="PANTHER" id="PTHR11596">
    <property type="entry name" value="ALKALINE PHOSPHATASE"/>
    <property type="match status" value="1"/>
</dbReference>
<dbReference type="EC" id="3.1.3.1" evidence="2"/>
<organism evidence="2 3">
    <name type="scientific">Nodularia harveyana UHCC-0300</name>
    <dbReference type="NCBI Taxonomy" id="2974287"/>
    <lineage>
        <taxon>Bacteria</taxon>
        <taxon>Bacillati</taxon>
        <taxon>Cyanobacteriota</taxon>
        <taxon>Cyanophyceae</taxon>
        <taxon>Nostocales</taxon>
        <taxon>Nodulariaceae</taxon>
        <taxon>Nodularia</taxon>
    </lineage>
</organism>
<dbReference type="PANTHER" id="PTHR11596:SF5">
    <property type="entry name" value="ALKALINE PHOSPHATASE"/>
    <property type="match status" value="1"/>
</dbReference>
<dbReference type="Gene3D" id="2.160.20.160">
    <property type="match status" value="1"/>
</dbReference>
<evidence type="ECO:0000313" key="2">
    <source>
        <dbReference type="EMBL" id="MEA5583313.1"/>
    </source>
</evidence>
<dbReference type="SUPFAM" id="SSF51120">
    <property type="entry name" value="beta-Roll"/>
    <property type="match status" value="1"/>
</dbReference>
<dbReference type="SMART" id="SM00098">
    <property type="entry name" value="alkPPc"/>
    <property type="match status" value="1"/>
</dbReference>
<accession>A0ABU5UID0</accession>
<keyword evidence="3" id="KW-1185">Reference proteome</keyword>
<proteinExistence type="predicted"/>
<reference evidence="2 3" key="1">
    <citation type="submission" date="2023-12" db="EMBL/GenBank/DDBJ databases">
        <title>Baltic Sea Cyanobacteria.</title>
        <authorList>
            <person name="Delbaje E."/>
            <person name="Fewer D.P."/>
            <person name="Shishido T.K."/>
        </authorList>
    </citation>
    <scope>NUCLEOTIDE SEQUENCE [LARGE SCALE GENOMIC DNA]</scope>
    <source>
        <strain evidence="2 3">UHCC-0300</strain>
    </source>
</reference>
<dbReference type="InterPro" id="IPR001343">
    <property type="entry name" value="Hemolysn_Ca-bd"/>
</dbReference>
<sequence length="764" mass="80709">MAKNTIIMIGDGLGWEMARAAAIYQQIQAGNTGTTLADFYTEGKGLGLNFQTLIGYTYATTYGTTIPGTNGTFNVSNTALNDSNQTINTPTGTAAVREGFVFDPTFNPGNTSSGGAQVSEGAVGNLVGYDPVRGGINPWTPGNDSSYIKYSYPDSANTATTLYSGIKSYNGATGVDIFEKPVRSVLSEAAELGKSTGLVSSVPIDHATPAAAASAVNNRNKFDSETASLDTILQQELRVYQPTVLLGGGHPLSNTGNPLPDGVEPRDNTYIKETTYQELSTKPTSNIYDYTFLERGANAAQVLADTAAALDPEKGDRLLGLYGARGQDGNLPVSSADGDYSTTGLAMFSNFSTQGLNPDTVRPLLPGETDSSFIAREVNENPTLDDLTKAALEVLGKDPDGFWLMVEGGDIDWSAHDNNIDNLIGTVLDFDKAIGSVINWIENNGGWEDNQLIVTADHDHYLNLTDDFPALLRNLGAEQLTAIDTIAESGNFWGNSDTNKYDWGTHTNRPVPVYYQGVDSQTLTDSIGQGFESYGFQIPGLANAVDQVNIAQTMFASVTEVNQQDLVSGTPDADILIASVDIDGVQDTIFTGAGNDEVDLVFNSNARNNRINGGSGDDTIFVSRRDRVFGSAGNDEFDATDSLGENRMSGGAGNDIFFLGSGDRALGGAGDDQFYVQEGGDNLLSGGTGADQFWILTGDLPMAANTIVDFQIGTDVLGIAGQGANFSFDNLTLTGDSIMIGGTTLAILNGVDTTGLTADNFAFV</sequence>
<evidence type="ECO:0000313" key="3">
    <source>
        <dbReference type="Proteomes" id="UP001302120"/>
    </source>
</evidence>
<protein>
    <submittedName>
        <fullName evidence="2">Alkaline phosphatase</fullName>
        <ecNumber evidence="2">3.1.3.1</ecNumber>
    </submittedName>
</protein>
<keyword evidence="1" id="KW-0597">Phosphoprotein</keyword>
<evidence type="ECO:0000256" key="1">
    <source>
        <dbReference type="ARBA" id="ARBA00022553"/>
    </source>
</evidence>
<dbReference type="EMBL" id="JAYGHG010000039">
    <property type="protein sequence ID" value="MEA5583313.1"/>
    <property type="molecule type" value="Genomic_DNA"/>
</dbReference>
<dbReference type="Gene3D" id="3.40.720.10">
    <property type="entry name" value="Alkaline Phosphatase, subunit A"/>
    <property type="match status" value="1"/>
</dbReference>
<keyword evidence="2" id="KW-0378">Hydrolase</keyword>
<comment type="caution">
    <text evidence="2">The sequence shown here is derived from an EMBL/GenBank/DDBJ whole genome shotgun (WGS) entry which is preliminary data.</text>
</comment>
<dbReference type="InterPro" id="IPR011049">
    <property type="entry name" value="Serralysin-like_metalloprot_C"/>
</dbReference>
<dbReference type="InterPro" id="IPR017850">
    <property type="entry name" value="Alkaline_phosphatase_core_sf"/>
</dbReference>
<dbReference type="PRINTS" id="PR00313">
    <property type="entry name" value="CABNDNGRPT"/>
</dbReference>
<dbReference type="InterPro" id="IPR001952">
    <property type="entry name" value="Alkaline_phosphatase"/>
</dbReference>
<dbReference type="RefSeq" id="WP_323197613.1">
    <property type="nucleotide sequence ID" value="NZ_JAYGHG010000039.1"/>
</dbReference>
<dbReference type="Proteomes" id="UP001302120">
    <property type="component" value="Unassembled WGS sequence"/>
</dbReference>